<dbReference type="InterPro" id="IPR051161">
    <property type="entry name" value="Mannose-6P_isomerase_type2"/>
</dbReference>
<feature type="domain" description="Mannose-6-phosphate isomerase type II C-terminal" evidence="1">
    <location>
        <begin position="14"/>
        <end position="114"/>
    </location>
</feature>
<gene>
    <name evidence="2" type="ORF">SAMN04489716_9341</name>
</gene>
<dbReference type="GO" id="GO:0004475">
    <property type="term" value="F:mannose-1-phosphate guanylyltransferase (GTP) activity"/>
    <property type="evidence" value="ECO:0007669"/>
    <property type="project" value="TreeGrafter"/>
</dbReference>
<keyword evidence="2" id="KW-0413">Isomerase</keyword>
<name>A0A1H2DDE3_9ACTN</name>
<dbReference type="InterPro" id="IPR014710">
    <property type="entry name" value="RmlC-like_jellyroll"/>
</dbReference>
<accession>A0A1H2DDE3</accession>
<evidence type="ECO:0000259" key="1">
    <source>
        <dbReference type="Pfam" id="PF01050"/>
    </source>
</evidence>
<dbReference type="SUPFAM" id="SSF51182">
    <property type="entry name" value="RmlC-like cupins"/>
    <property type="match status" value="1"/>
</dbReference>
<dbReference type="Pfam" id="PF01050">
    <property type="entry name" value="MannoseP_isomer"/>
    <property type="match status" value="1"/>
</dbReference>
<evidence type="ECO:0000313" key="2">
    <source>
        <dbReference type="EMBL" id="SDT80750.1"/>
    </source>
</evidence>
<dbReference type="GO" id="GO:0016853">
    <property type="term" value="F:isomerase activity"/>
    <property type="evidence" value="ECO:0007669"/>
    <property type="project" value="UniProtKB-KW"/>
</dbReference>
<keyword evidence="3" id="KW-1185">Reference proteome</keyword>
<dbReference type="PANTHER" id="PTHR46390">
    <property type="entry name" value="MANNOSE-1-PHOSPHATE GUANYLYLTRANSFERASE"/>
    <property type="match status" value="1"/>
</dbReference>
<reference evidence="2 3" key="1">
    <citation type="submission" date="2016-10" db="EMBL/GenBank/DDBJ databases">
        <authorList>
            <person name="de Groot N.N."/>
        </authorList>
    </citation>
    <scope>NUCLEOTIDE SEQUENCE [LARGE SCALE GENOMIC DNA]</scope>
    <source>
        <strain evidence="2 3">DSM 43941</strain>
    </source>
</reference>
<dbReference type="OrthoDB" id="9090296at2"/>
<protein>
    <submittedName>
        <fullName evidence="2">Mannose-6-phosphate isomerase, type 2</fullName>
    </submittedName>
</protein>
<dbReference type="InterPro" id="IPR011051">
    <property type="entry name" value="RmlC_Cupin_sf"/>
</dbReference>
<evidence type="ECO:0000313" key="3">
    <source>
        <dbReference type="Proteomes" id="UP000198688"/>
    </source>
</evidence>
<dbReference type="GO" id="GO:0009298">
    <property type="term" value="P:GDP-mannose biosynthetic process"/>
    <property type="evidence" value="ECO:0007669"/>
    <property type="project" value="TreeGrafter"/>
</dbReference>
<proteinExistence type="predicted"/>
<organism evidence="2 3">
    <name type="scientific">Actinoplanes derwentensis</name>
    <dbReference type="NCBI Taxonomy" id="113562"/>
    <lineage>
        <taxon>Bacteria</taxon>
        <taxon>Bacillati</taxon>
        <taxon>Actinomycetota</taxon>
        <taxon>Actinomycetes</taxon>
        <taxon>Micromonosporales</taxon>
        <taxon>Micromonosporaceae</taxon>
        <taxon>Actinoplanes</taxon>
    </lineage>
</organism>
<dbReference type="GO" id="GO:0005976">
    <property type="term" value="P:polysaccharide metabolic process"/>
    <property type="evidence" value="ECO:0007669"/>
    <property type="project" value="InterPro"/>
</dbReference>
<dbReference type="CDD" id="cd02213">
    <property type="entry name" value="cupin_PMI_typeII_C"/>
    <property type="match status" value="1"/>
</dbReference>
<dbReference type="STRING" id="113562.SAMN04489716_9341"/>
<dbReference type="Proteomes" id="UP000198688">
    <property type="component" value="Chromosome I"/>
</dbReference>
<dbReference type="PANTHER" id="PTHR46390:SF1">
    <property type="entry name" value="MANNOSE-1-PHOSPHATE GUANYLYLTRANSFERASE"/>
    <property type="match status" value="1"/>
</dbReference>
<dbReference type="InterPro" id="IPR001538">
    <property type="entry name" value="Man6P_isomerase-2_C"/>
</dbReference>
<dbReference type="Gene3D" id="2.60.120.10">
    <property type="entry name" value="Jelly Rolls"/>
    <property type="match status" value="1"/>
</dbReference>
<sequence>MNDSRTEPAVRLYDRPYGRQEILALNTELTVKIITVDPGGQVSLHRHEKRDEWWTILDGPMNVEVGDRAWAAAPGERVWIPRGTAHRVGNAGAEPGRLLEMAFGLFDEDDIERLAGDYTTCR</sequence>
<dbReference type="EMBL" id="LT629758">
    <property type="protein sequence ID" value="SDT80750.1"/>
    <property type="molecule type" value="Genomic_DNA"/>
</dbReference>
<dbReference type="AlphaFoldDB" id="A0A1H2DDE3"/>
<dbReference type="RefSeq" id="WP_092555912.1">
    <property type="nucleotide sequence ID" value="NZ_BOMJ01000106.1"/>
</dbReference>